<dbReference type="PhylomeDB" id="E9GUF3"/>
<feature type="compositionally biased region" description="Basic residues" evidence="1">
    <location>
        <begin position="67"/>
        <end position="84"/>
    </location>
</feature>
<organism evidence="2 3">
    <name type="scientific">Daphnia pulex</name>
    <name type="common">Water flea</name>
    <dbReference type="NCBI Taxonomy" id="6669"/>
    <lineage>
        <taxon>Eukaryota</taxon>
        <taxon>Metazoa</taxon>
        <taxon>Ecdysozoa</taxon>
        <taxon>Arthropoda</taxon>
        <taxon>Crustacea</taxon>
        <taxon>Branchiopoda</taxon>
        <taxon>Diplostraca</taxon>
        <taxon>Cladocera</taxon>
        <taxon>Anomopoda</taxon>
        <taxon>Daphniidae</taxon>
        <taxon>Daphnia</taxon>
    </lineage>
</organism>
<gene>
    <name evidence="2" type="ORF">DAPPUDRAFT_106735</name>
</gene>
<dbReference type="AlphaFoldDB" id="E9GUF3"/>
<feature type="compositionally biased region" description="Acidic residues" evidence="1">
    <location>
        <begin position="90"/>
        <end position="107"/>
    </location>
</feature>
<dbReference type="EMBL" id="GL732566">
    <property type="protein sequence ID" value="EFX76857.1"/>
    <property type="molecule type" value="Genomic_DNA"/>
</dbReference>
<protein>
    <submittedName>
        <fullName evidence="2">Uncharacterized protein</fullName>
    </submittedName>
</protein>
<sequence length="146" mass="16132">MSSGVEIVTSTEDGSGVLINLPMFSGVEMMQRGEQFGSKNSPPFPKSVQPNVDGYIYGMCDEGTSRMVRHVNHRKRQVRSRSRNSKVESDNGEDLNNNDDDETDDDGKDLNNNYGDETDDDGEVLNNNKGGEMDDDGEDLTSPFTD</sequence>
<accession>E9GUF3</accession>
<proteinExistence type="predicted"/>
<dbReference type="HOGENOM" id="CLU_1779321_0_0_1"/>
<dbReference type="InParanoid" id="E9GUF3"/>
<evidence type="ECO:0000313" key="3">
    <source>
        <dbReference type="Proteomes" id="UP000000305"/>
    </source>
</evidence>
<name>E9GUF3_DAPPU</name>
<feature type="region of interest" description="Disordered" evidence="1">
    <location>
        <begin position="67"/>
        <end position="146"/>
    </location>
</feature>
<dbReference type="KEGG" id="dpx:DAPPUDRAFT_106735"/>
<dbReference type="Proteomes" id="UP000000305">
    <property type="component" value="Unassembled WGS sequence"/>
</dbReference>
<keyword evidence="3" id="KW-1185">Reference proteome</keyword>
<evidence type="ECO:0000313" key="2">
    <source>
        <dbReference type="EMBL" id="EFX76857.1"/>
    </source>
</evidence>
<reference evidence="2 3" key="1">
    <citation type="journal article" date="2011" name="Science">
        <title>The ecoresponsive genome of Daphnia pulex.</title>
        <authorList>
            <person name="Colbourne J.K."/>
            <person name="Pfrender M.E."/>
            <person name="Gilbert D."/>
            <person name="Thomas W.K."/>
            <person name="Tucker A."/>
            <person name="Oakley T.H."/>
            <person name="Tokishita S."/>
            <person name="Aerts A."/>
            <person name="Arnold G.J."/>
            <person name="Basu M.K."/>
            <person name="Bauer D.J."/>
            <person name="Caceres C.E."/>
            <person name="Carmel L."/>
            <person name="Casola C."/>
            <person name="Choi J.H."/>
            <person name="Detter J.C."/>
            <person name="Dong Q."/>
            <person name="Dusheyko S."/>
            <person name="Eads B.D."/>
            <person name="Frohlich T."/>
            <person name="Geiler-Samerotte K.A."/>
            <person name="Gerlach D."/>
            <person name="Hatcher P."/>
            <person name="Jogdeo S."/>
            <person name="Krijgsveld J."/>
            <person name="Kriventseva E.V."/>
            <person name="Kultz D."/>
            <person name="Laforsch C."/>
            <person name="Lindquist E."/>
            <person name="Lopez J."/>
            <person name="Manak J.R."/>
            <person name="Muller J."/>
            <person name="Pangilinan J."/>
            <person name="Patwardhan R.P."/>
            <person name="Pitluck S."/>
            <person name="Pritham E.J."/>
            <person name="Rechtsteiner A."/>
            <person name="Rho M."/>
            <person name="Rogozin I.B."/>
            <person name="Sakarya O."/>
            <person name="Salamov A."/>
            <person name="Schaack S."/>
            <person name="Shapiro H."/>
            <person name="Shiga Y."/>
            <person name="Skalitzky C."/>
            <person name="Smith Z."/>
            <person name="Souvorov A."/>
            <person name="Sung W."/>
            <person name="Tang Z."/>
            <person name="Tsuchiya D."/>
            <person name="Tu H."/>
            <person name="Vos H."/>
            <person name="Wang M."/>
            <person name="Wolf Y.I."/>
            <person name="Yamagata H."/>
            <person name="Yamada T."/>
            <person name="Ye Y."/>
            <person name="Shaw J.R."/>
            <person name="Andrews J."/>
            <person name="Crease T.J."/>
            <person name="Tang H."/>
            <person name="Lucas S.M."/>
            <person name="Robertson H.M."/>
            <person name="Bork P."/>
            <person name="Koonin E.V."/>
            <person name="Zdobnov E.M."/>
            <person name="Grigoriev I.V."/>
            <person name="Lynch M."/>
            <person name="Boore J.L."/>
        </authorList>
    </citation>
    <scope>NUCLEOTIDE SEQUENCE [LARGE SCALE GENOMIC DNA]</scope>
</reference>
<evidence type="ECO:0000256" key="1">
    <source>
        <dbReference type="SAM" id="MobiDB-lite"/>
    </source>
</evidence>